<dbReference type="Proteomes" id="UP001269375">
    <property type="component" value="Unassembled WGS sequence"/>
</dbReference>
<gene>
    <name evidence="1" type="ORF">QC825_02850</name>
</gene>
<organism evidence="1 2">
    <name type="scientific">Larsenimonas suaedae</name>
    <dbReference type="NCBI Taxonomy" id="1851019"/>
    <lineage>
        <taxon>Bacteria</taxon>
        <taxon>Pseudomonadati</taxon>
        <taxon>Pseudomonadota</taxon>
        <taxon>Gammaproteobacteria</taxon>
        <taxon>Oceanospirillales</taxon>
        <taxon>Halomonadaceae</taxon>
        <taxon>Larsenimonas</taxon>
    </lineage>
</organism>
<proteinExistence type="predicted"/>
<evidence type="ECO:0008006" key="3">
    <source>
        <dbReference type="Google" id="ProtNLM"/>
    </source>
</evidence>
<dbReference type="EMBL" id="JARWAO010000001">
    <property type="protein sequence ID" value="MDR5895014.1"/>
    <property type="molecule type" value="Genomic_DNA"/>
</dbReference>
<evidence type="ECO:0000313" key="2">
    <source>
        <dbReference type="Proteomes" id="UP001269375"/>
    </source>
</evidence>
<protein>
    <recommendedName>
        <fullName evidence="3">Zinc ribbon domain-containing protein</fullName>
    </recommendedName>
</protein>
<name>A0ABU1GSQ2_9GAMM</name>
<accession>A0ABU1GSQ2</accession>
<sequence>MDYELYCHQCGSEAVGNTTDLMADQTVDCTRCNTFLSTIADLENRPMGVDEAQPRDLSSKLSRQMACEAAHIRKHLSQPVS</sequence>
<evidence type="ECO:0000313" key="1">
    <source>
        <dbReference type="EMBL" id="MDR5895014.1"/>
    </source>
</evidence>
<reference evidence="1 2" key="1">
    <citation type="submission" date="2023-04" db="EMBL/GenBank/DDBJ databases">
        <title>A long-awaited taxogenomic arrangement of the family Halomonadaceae.</title>
        <authorList>
            <person name="De La Haba R."/>
            <person name="Chuvochina M."/>
            <person name="Wittouck S."/>
            <person name="Arahal D.R."/>
            <person name="Sanchez-Porro C."/>
            <person name="Hugenholtz P."/>
            <person name="Ventosa A."/>
        </authorList>
    </citation>
    <scope>NUCLEOTIDE SEQUENCE [LARGE SCALE GENOMIC DNA]</scope>
    <source>
        <strain evidence="1 2">DSM 22428</strain>
    </source>
</reference>
<keyword evidence="2" id="KW-1185">Reference proteome</keyword>
<comment type="caution">
    <text evidence="1">The sequence shown here is derived from an EMBL/GenBank/DDBJ whole genome shotgun (WGS) entry which is preliminary data.</text>
</comment>
<dbReference type="RefSeq" id="WP_251592433.1">
    <property type="nucleotide sequence ID" value="NZ_JAMLJI010000002.1"/>
</dbReference>